<dbReference type="EMBL" id="KV878890">
    <property type="protein sequence ID" value="OJJ88087.1"/>
    <property type="molecule type" value="Genomic_DNA"/>
</dbReference>
<reference evidence="3" key="1">
    <citation type="journal article" date="2017" name="Genome Biol.">
        <title>Comparative genomics reveals high biological diversity and specific adaptations in the industrially and medically important fungal genus Aspergillus.</title>
        <authorList>
            <person name="de Vries R.P."/>
            <person name="Riley R."/>
            <person name="Wiebenga A."/>
            <person name="Aguilar-Osorio G."/>
            <person name="Amillis S."/>
            <person name="Uchima C.A."/>
            <person name="Anderluh G."/>
            <person name="Asadollahi M."/>
            <person name="Askin M."/>
            <person name="Barry K."/>
            <person name="Battaglia E."/>
            <person name="Bayram O."/>
            <person name="Benocci T."/>
            <person name="Braus-Stromeyer S.A."/>
            <person name="Caldana C."/>
            <person name="Canovas D."/>
            <person name="Cerqueira G.C."/>
            <person name="Chen F."/>
            <person name="Chen W."/>
            <person name="Choi C."/>
            <person name="Clum A."/>
            <person name="Dos Santos R.A."/>
            <person name="Damasio A.R."/>
            <person name="Diallinas G."/>
            <person name="Emri T."/>
            <person name="Fekete E."/>
            <person name="Flipphi M."/>
            <person name="Freyberg S."/>
            <person name="Gallo A."/>
            <person name="Gournas C."/>
            <person name="Habgood R."/>
            <person name="Hainaut M."/>
            <person name="Harispe M.L."/>
            <person name="Henrissat B."/>
            <person name="Hilden K.S."/>
            <person name="Hope R."/>
            <person name="Hossain A."/>
            <person name="Karabika E."/>
            <person name="Karaffa L."/>
            <person name="Karanyi Z."/>
            <person name="Krasevec N."/>
            <person name="Kuo A."/>
            <person name="Kusch H."/>
            <person name="LaButti K."/>
            <person name="Lagendijk E.L."/>
            <person name="Lapidus A."/>
            <person name="Levasseur A."/>
            <person name="Lindquist E."/>
            <person name="Lipzen A."/>
            <person name="Logrieco A.F."/>
            <person name="MacCabe A."/>
            <person name="Maekelae M.R."/>
            <person name="Malavazi I."/>
            <person name="Melin P."/>
            <person name="Meyer V."/>
            <person name="Mielnichuk N."/>
            <person name="Miskei M."/>
            <person name="Molnar A.P."/>
            <person name="Mule G."/>
            <person name="Ngan C.Y."/>
            <person name="Orejas M."/>
            <person name="Orosz E."/>
            <person name="Ouedraogo J.P."/>
            <person name="Overkamp K.M."/>
            <person name="Park H.-S."/>
            <person name="Perrone G."/>
            <person name="Piumi F."/>
            <person name="Punt P.J."/>
            <person name="Ram A.F."/>
            <person name="Ramon A."/>
            <person name="Rauscher S."/>
            <person name="Record E."/>
            <person name="Riano-Pachon D.M."/>
            <person name="Robert V."/>
            <person name="Roehrig J."/>
            <person name="Ruller R."/>
            <person name="Salamov A."/>
            <person name="Salih N.S."/>
            <person name="Samson R.A."/>
            <person name="Sandor E."/>
            <person name="Sanguinetti M."/>
            <person name="Schuetze T."/>
            <person name="Sepcic K."/>
            <person name="Shelest E."/>
            <person name="Sherlock G."/>
            <person name="Sophianopoulou V."/>
            <person name="Squina F.M."/>
            <person name="Sun H."/>
            <person name="Susca A."/>
            <person name="Todd R.B."/>
            <person name="Tsang A."/>
            <person name="Unkles S.E."/>
            <person name="van de Wiele N."/>
            <person name="van Rossen-Uffink D."/>
            <person name="Oliveira J.V."/>
            <person name="Vesth T.C."/>
            <person name="Visser J."/>
            <person name="Yu J.-H."/>
            <person name="Zhou M."/>
            <person name="Andersen M.R."/>
            <person name="Archer D.B."/>
            <person name="Baker S.E."/>
            <person name="Benoit I."/>
            <person name="Brakhage A.A."/>
            <person name="Braus G.H."/>
            <person name="Fischer R."/>
            <person name="Frisvad J.C."/>
            <person name="Goldman G.H."/>
            <person name="Houbraken J."/>
            <person name="Oakley B."/>
            <person name="Pocsi I."/>
            <person name="Scazzocchio C."/>
            <person name="Seiboth B."/>
            <person name="vanKuyk P.A."/>
            <person name="Wortman J."/>
            <person name="Dyer P.S."/>
            <person name="Grigoriev I.V."/>
        </authorList>
    </citation>
    <scope>NUCLEOTIDE SEQUENCE [LARGE SCALE GENOMIC DNA]</scope>
    <source>
        <strain evidence="3">CBS 516.65</strain>
    </source>
</reference>
<evidence type="ECO:0000313" key="2">
    <source>
        <dbReference type="EMBL" id="OJJ88087.1"/>
    </source>
</evidence>
<organism evidence="2 3">
    <name type="scientific">Aspergillus glaucus CBS 516.65</name>
    <dbReference type="NCBI Taxonomy" id="1160497"/>
    <lineage>
        <taxon>Eukaryota</taxon>
        <taxon>Fungi</taxon>
        <taxon>Dikarya</taxon>
        <taxon>Ascomycota</taxon>
        <taxon>Pezizomycotina</taxon>
        <taxon>Eurotiomycetes</taxon>
        <taxon>Eurotiomycetidae</taxon>
        <taxon>Eurotiales</taxon>
        <taxon>Aspergillaceae</taxon>
        <taxon>Aspergillus</taxon>
        <taxon>Aspergillus subgen. Aspergillus</taxon>
    </lineage>
</organism>
<feature type="region of interest" description="Disordered" evidence="1">
    <location>
        <begin position="1"/>
        <end position="49"/>
    </location>
</feature>
<sequence>MKRPRSQLNVHLGSNCGMDNITSSGTDSDEQRDTTYETDLTEPDDTLSPRKCFWADESHPALDSGELDDVGEFYDNPLDDTGIGLFKIPEDFDKAEGTFLQYCDSRTRLELEIPKWQEPEEALRQASNNDMYHFLGWCLKLQRGKEGR</sequence>
<name>A0A1L9VW16_ASPGL</name>
<dbReference type="STRING" id="1160497.A0A1L9VW16"/>
<dbReference type="RefSeq" id="XP_022404770.1">
    <property type="nucleotide sequence ID" value="XM_022543226.1"/>
</dbReference>
<dbReference type="GeneID" id="34459487"/>
<protein>
    <submittedName>
        <fullName evidence="2">Uncharacterized protein</fullName>
    </submittedName>
</protein>
<accession>A0A1L9VW16</accession>
<evidence type="ECO:0000256" key="1">
    <source>
        <dbReference type="SAM" id="MobiDB-lite"/>
    </source>
</evidence>
<gene>
    <name evidence="2" type="ORF">ASPGLDRAFT_22868</name>
</gene>
<keyword evidence="3" id="KW-1185">Reference proteome</keyword>
<dbReference type="AlphaFoldDB" id="A0A1L9VW16"/>
<dbReference type="OrthoDB" id="4366319at2759"/>
<proteinExistence type="predicted"/>
<evidence type="ECO:0000313" key="3">
    <source>
        <dbReference type="Proteomes" id="UP000184300"/>
    </source>
</evidence>
<dbReference type="VEuPathDB" id="FungiDB:ASPGLDRAFT_22868"/>
<dbReference type="Proteomes" id="UP000184300">
    <property type="component" value="Unassembled WGS sequence"/>
</dbReference>